<dbReference type="Gene3D" id="3.30.470.160">
    <property type="entry name" value="Inositol polyphosphate kinase"/>
    <property type="match status" value="1"/>
</dbReference>
<protein>
    <recommendedName>
        <fullName evidence="4">Kinase</fullName>
        <ecNumber evidence="4">2.7.-.-</ecNumber>
    </recommendedName>
</protein>
<comment type="caution">
    <text evidence="6">The sequence shown here is derived from an EMBL/GenBank/DDBJ whole genome shotgun (WGS) entry which is preliminary data.</text>
</comment>
<evidence type="ECO:0000256" key="4">
    <source>
        <dbReference type="RuleBase" id="RU363090"/>
    </source>
</evidence>
<feature type="region of interest" description="Disordered" evidence="5">
    <location>
        <begin position="387"/>
        <end position="428"/>
    </location>
</feature>
<evidence type="ECO:0000313" key="6">
    <source>
        <dbReference type="EMBL" id="CAK8684615.1"/>
    </source>
</evidence>
<proteinExistence type="inferred from homology"/>
<dbReference type="Proteomes" id="UP001642483">
    <property type="component" value="Unassembled WGS sequence"/>
</dbReference>
<dbReference type="EC" id="2.7.-.-" evidence="4"/>
<feature type="region of interest" description="Disordered" evidence="5">
    <location>
        <begin position="110"/>
        <end position="135"/>
    </location>
</feature>
<organism evidence="6 7">
    <name type="scientific">Clavelina lepadiformis</name>
    <name type="common">Light-bulb sea squirt</name>
    <name type="synonym">Ascidia lepadiformis</name>
    <dbReference type="NCBI Taxonomy" id="159417"/>
    <lineage>
        <taxon>Eukaryota</taxon>
        <taxon>Metazoa</taxon>
        <taxon>Chordata</taxon>
        <taxon>Tunicata</taxon>
        <taxon>Ascidiacea</taxon>
        <taxon>Aplousobranchia</taxon>
        <taxon>Clavelinidae</taxon>
        <taxon>Clavelina</taxon>
    </lineage>
</organism>
<keyword evidence="7" id="KW-1185">Reference proteome</keyword>
<dbReference type="Pfam" id="PF03770">
    <property type="entry name" value="IPK"/>
    <property type="match status" value="1"/>
</dbReference>
<accession>A0ABP0G394</accession>
<evidence type="ECO:0000256" key="2">
    <source>
        <dbReference type="ARBA" id="ARBA00022679"/>
    </source>
</evidence>
<evidence type="ECO:0000256" key="3">
    <source>
        <dbReference type="ARBA" id="ARBA00022777"/>
    </source>
</evidence>
<sequence length="482" mass="54381">MDTEKPLMKVVSEARILEPFVHQVSGRAHMLSLDANTLCKSLSKREWNFYKQMPQSLQRFTPRLKGILLGKLEEDLHLFKSSDIWPLSNFNAKLVSSGLIETKRDENSDKICNKNRQQNGRIQSTNQPGCEDSPKNQRVFEQTLFKGLERVNYVTSNGFTSHAWTVDKDQEAVTEAVGHNPWALRQHYREINRTLKGDSLRKEIDLGVLQNEIRDDDEPILKAKNGAIHNGCCLKAYLLLEDVTSGYHFPSILDLKIGTQLDRHGCSQEKKDKHVHLVKNSSTGSLGIRMAGMQVYQVNTGQYLCRDKYYGRGLTTNGFKDTLRQFLHNGQRIVTEVIPPIVERLVALRKELECQKTFRFHASSVLITYEGARDGLKESVVTSRPLRDLESVTSRENGGSGALTSGKTNDESECTDSRTNYSNNNKNNATHGEVGVHMIDFAHSTFDGFLGDEVVYSGPDKDCLYALDNLVSVLENIERNAT</sequence>
<dbReference type="SUPFAM" id="SSF56104">
    <property type="entry name" value="SAICAR synthase-like"/>
    <property type="match status" value="1"/>
</dbReference>
<feature type="compositionally biased region" description="Polar residues" evidence="5">
    <location>
        <begin position="114"/>
        <end position="128"/>
    </location>
</feature>
<evidence type="ECO:0000256" key="5">
    <source>
        <dbReference type="SAM" id="MobiDB-lite"/>
    </source>
</evidence>
<evidence type="ECO:0000313" key="7">
    <source>
        <dbReference type="Proteomes" id="UP001642483"/>
    </source>
</evidence>
<comment type="similarity">
    <text evidence="1 4">Belongs to the inositol phosphokinase (IPK) family.</text>
</comment>
<dbReference type="PANTHER" id="PTHR12400:SF21">
    <property type="entry name" value="KINASE"/>
    <property type="match status" value="1"/>
</dbReference>
<feature type="compositionally biased region" description="Polar residues" evidence="5">
    <location>
        <begin position="391"/>
        <end position="407"/>
    </location>
</feature>
<dbReference type="PANTHER" id="PTHR12400">
    <property type="entry name" value="INOSITOL POLYPHOSPHATE KINASE"/>
    <property type="match status" value="1"/>
</dbReference>
<reference evidence="6 7" key="1">
    <citation type="submission" date="2024-02" db="EMBL/GenBank/DDBJ databases">
        <authorList>
            <person name="Daric V."/>
            <person name="Darras S."/>
        </authorList>
    </citation>
    <scope>NUCLEOTIDE SEQUENCE [LARGE SCALE GENOMIC DNA]</scope>
</reference>
<dbReference type="InterPro" id="IPR038286">
    <property type="entry name" value="IPK_sf"/>
</dbReference>
<gene>
    <name evidence="6" type="ORF">CVLEPA_LOCUS15600</name>
</gene>
<evidence type="ECO:0000256" key="1">
    <source>
        <dbReference type="ARBA" id="ARBA00007374"/>
    </source>
</evidence>
<keyword evidence="2 4" id="KW-0808">Transferase</keyword>
<dbReference type="InterPro" id="IPR005522">
    <property type="entry name" value="IPK"/>
</dbReference>
<name>A0ABP0G394_CLALP</name>
<keyword evidence="3 4" id="KW-0418">Kinase</keyword>
<dbReference type="EMBL" id="CAWYQH010000098">
    <property type="protein sequence ID" value="CAK8684615.1"/>
    <property type="molecule type" value="Genomic_DNA"/>
</dbReference>